<dbReference type="Gene3D" id="3.90.1200.10">
    <property type="match status" value="1"/>
</dbReference>
<dbReference type="RefSeq" id="XP_031011206.1">
    <property type="nucleotide sequence ID" value="XM_031164718.1"/>
</dbReference>
<evidence type="ECO:0000256" key="1">
    <source>
        <dbReference type="SAM" id="MobiDB-lite"/>
    </source>
</evidence>
<proteinExistence type="predicted"/>
<gene>
    <name evidence="3" type="ORF">FIESC28_10587</name>
</gene>
<feature type="region of interest" description="Disordered" evidence="1">
    <location>
        <begin position="317"/>
        <end position="339"/>
    </location>
</feature>
<protein>
    <recommendedName>
        <fullName evidence="2">Aminoglycoside phosphotransferase domain-containing protein</fullName>
    </recommendedName>
</protein>
<dbReference type="Gene3D" id="3.30.200.20">
    <property type="entry name" value="Phosphorylase Kinase, domain 1"/>
    <property type="match status" value="1"/>
</dbReference>
<dbReference type="OrthoDB" id="10003767at2759"/>
<dbReference type="InterPro" id="IPR051678">
    <property type="entry name" value="AGP_Transferase"/>
</dbReference>
<evidence type="ECO:0000259" key="2">
    <source>
        <dbReference type="Pfam" id="PF01636"/>
    </source>
</evidence>
<sequence>MTKTERPGLVWESGLFAPSPAWESEPSLDVISKVVQETLSLSSDECSVSFLDAGAINRAYTVQVKDEKNKYIMRVSLPLDPKNKTASEVATHKWLGKTSIPVPEIIAFDDSNKNLIGYEWILMQYMPGQCLYSRWRKIPWEDKIALVKKVADCQLELMKSPFKTIGSLRETEAGIAPGHCVAQQFVVGDSFDYDVPRGPFSCSRDWAKARAGVAIHEHTASIKKAEDDEDDEYDKDDLEDLEGYLHAVERLAEMAPLVFPEETEDTALRHMDLSLRNMMVDENNQLSGIIDWEFALAVPLWAATEIPKFLEGKKCDEKPDLDEYAPPEPDAEDKDGLDDEGKSSLYWDDLMDYEMTQLRKVYKDYMAERQCPSDVHENGGVKNDFLEAIDDCSIGWGTRRTEGWLDEIEKGNFVRFQKEG</sequence>
<feature type="domain" description="Aminoglycoside phosphotransferase" evidence="2">
    <location>
        <begin position="48"/>
        <end position="296"/>
    </location>
</feature>
<dbReference type="Pfam" id="PF01636">
    <property type="entry name" value="APH"/>
    <property type="match status" value="1"/>
</dbReference>
<feature type="compositionally biased region" description="Acidic residues" evidence="1">
    <location>
        <begin position="319"/>
        <end position="338"/>
    </location>
</feature>
<dbReference type="PANTHER" id="PTHR21310:SF13">
    <property type="entry name" value="AMINOGLYCOSIDE PHOSPHOTRANSFERASE DOMAIN-CONTAINING PROTEIN"/>
    <property type="match status" value="1"/>
</dbReference>
<dbReference type="InterPro" id="IPR002575">
    <property type="entry name" value="Aminoglycoside_PTrfase"/>
</dbReference>
<dbReference type="SUPFAM" id="SSF56112">
    <property type="entry name" value="Protein kinase-like (PK-like)"/>
    <property type="match status" value="1"/>
</dbReference>
<dbReference type="Proteomes" id="UP000253153">
    <property type="component" value="Unassembled WGS sequence"/>
</dbReference>
<name>A0A366QTP4_9HYPO</name>
<evidence type="ECO:0000313" key="3">
    <source>
        <dbReference type="EMBL" id="RBR07506.1"/>
    </source>
</evidence>
<evidence type="ECO:0000313" key="4">
    <source>
        <dbReference type="Proteomes" id="UP000253153"/>
    </source>
</evidence>
<reference evidence="3 4" key="1">
    <citation type="submission" date="2018-06" db="EMBL/GenBank/DDBJ databases">
        <title>Fusarium incarnatum-equiseti species complex species 28.</title>
        <authorList>
            <person name="Gardiner D.M."/>
        </authorList>
    </citation>
    <scope>NUCLEOTIDE SEQUENCE [LARGE SCALE GENOMIC DNA]</scope>
    <source>
        <strain evidence="3 4">FIESC_28</strain>
    </source>
</reference>
<accession>A0A366QTP4</accession>
<dbReference type="AlphaFoldDB" id="A0A366QTP4"/>
<organism evidence="3 4">
    <name type="scientific">Fusarium coffeatum</name>
    <dbReference type="NCBI Taxonomy" id="231269"/>
    <lineage>
        <taxon>Eukaryota</taxon>
        <taxon>Fungi</taxon>
        <taxon>Dikarya</taxon>
        <taxon>Ascomycota</taxon>
        <taxon>Pezizomycotina</taxon>
        <taxon>Sordariomycetes</taxon>
        <taxon>Hypocreomycetidae</taxon>
        <taxon>Hypocreales</taxon>
        <taxon>Nectriaceae</taxon>
        <taxon>Fusarium</taxon>
        <taxon>Fusarium incarnatum-equiseti species complex</taxon>
    </lineage>
</organism>
<dbReference type="GeneID" id="42000014"/>
<dbReference type="PANTHER" id="PTHR21310">
    <property type="entry name" value="AMINOGLYCOSIDE PHOSPHOTRANSFERASE-RELATED-RELATED"/>
    <property type="match status" value="1"/>
</dbReference>
<comment type="caution">
    <text evidence="3">The sequence shown here is derived from an EMBL/GenBank/DDBJ whole genome shotgun (WGS) entry which is preliminary data.</text>
</comment>
<keyword evidence="4" id="KW-1185">Reference proteome</keyword>
<dbReference type="EMBL" id="QKXC01000313">
    <property type="protein sequence ID" value="RBR07506.1"/>
    <property type="molecule type" value="Genomic_DNA"/>
</dbReference>
<dbReference type="InterPro" id="IPR011009">
    <property type="entry name" value="Kinase-like_dom_sf"/>
</dbReference>